<dbReference type="InterPro" id="IPR000477">
    <property type="entry name" value="RT_dom"/>
</dbReference>
<evidence type="ECO:0000313" key="3">
    <source>
        <dbReference type="Proteomes" id="UP001172457"/>
    </source>
</evidence>
<proteinExistence type="predicted"/>
<dbReference type="PANTHER" id="PTHR33116:SF78">
    <property type="entry name" value="OS12G0587133 PROTEIN"/>
    <property type="match status" value="1"/>
</dbReference>
<name>A0AA38TGJ3_9ASTR</name>
<evidence type="ECO:0000313" key="2">
    <source>
        <dbReference type="EMBL" id="KAJ9556593.1"/>
    </source>
</evidence>
<reference evidence="2" key="1">
    <citation type="submission" date="2023-03" db="EMBL/GenBank/DDBJ databases">
        <title>Chromosome-scale reference genome and RAD-based genetic map of yellow starthistle (Centaurea solstitialis) reveal putative structural variation and QTLs associated with invader traits.</title>
        <authorList>
            <person name="Reatini B."/>
            <person name="Cang F.A."/>
            <person name="Jiang Q."/>
            <person name="Mckibben M.T.W."/>
            <person name="Barker M.S."/>
            <person name="Rieseberg L.H."/>
            <person name="Dlugosch K.M."/>
        </authorList>
    </citation>
    <scope>NUCLEOTIDE SEQUENCE</scope>
    <source>
        <strain evidence="2">CAN-66</strain>
        <tissue evidence="2">Leaf</tissue>
    </source>
</reference>
<sequence length="486" mass="54919">MKEAQQANIFQGVRVNNMVEDVALFQFADDAIFVGEWSLKNAKNLLRVLKCFEVCSGLKINLNKSRLSGVTVTKEEVISMARRLDCKEESIPFIYLGLPVGGNMKSAKNWQPLIDKFCAKLSSWKAKTLSFGGRCCLCKSVLGTLGTYMFSLYKAPKKVINTLEGIRRRFLWGGTSETKKICWAAWEKVIREKKCGGLGIGSLRALNLALLTKWRWREKTEPNAMWIMIVKSCADSLRSSGLRSSTGGSWNTIRSVEKDLNEVGINVSTFLKPSGDGSSWVWELDSSNIYSVKSLRKLIDGITLRLLKRKRSGSVGSPCKNNIHLWRVLSDKLPTRVNLTKRGVVLPSVDCPLCNIRPESLDHVMISCSIALAIGAHLTNWVDWWPRRVQSVTDFWDKIRRNGEKNANTEVRKIIGAAFFSMLWKLRNSKVFKGVVQSDLETVREIQTTAYHWVRCRSKGGRLINWEDWICNPANAVNLCTALAYR</sequence>
<dbReference type="Pfam" id="PF13966">
    <property type="entry name" value="zf-RVT"/>
    <property type="match status" value="1"/>
</dbReference>
<dbReference type="PROSITE" id="PS50878">
    <property type="entry name" value="RT_POL"/>
    <property type="match status" value="1"/>
</dbReference>
<feature type="domain" description="Reverse transcriptase" evidence="1">
    <location>
        <begin position="1"/>
        <end position="100"/>
    </location>
</feature>
<dbReference type="AlphaFoldDB" id="A0AA38TGJ3"/>
<dbReference type="EMBL" id="JARYMX010000003">
    <property type="protein sequence ID" value="KAJ9556593.1"/>
    <property type="molecule type" value="Genomic_DNA"/>
</dbReference>
<protein>
    <recommendedName>
        <fullName evidence="1">Reverse transcriptase domain-containing protein</fullName>
    </recommendedName>
</protein>
<gene>
    <name evidence="2" type="ORF">OSB04_011207</name>
</gene>
<accession>A0AA38TGJ3</accession>
<dbReference type="Proteomes" id="UP001172457">
    <property type="component" value="Chromosome 3"/>
</dbReference>
<organism evidence="2 3">
    <name type="scientific">Centaurea solstitialis</name>
    <name type="common">yellow star-thistle</name>
    <dbReference type="NCBI Taxonomy" id="347529"/>
    <lineage>
        <taxon>Eukaryota</taxon>
        <taxon>Viridiplantae</taxon>
        <taxon>Streptophyta</taxon>
        <taxon>Embryophyta</taxon>
        <taxon>Tracheophyta</taxon>
        <taxon>Spermatophyta</taxon>
        <taxon>Magnoliopsida</taxon>
        <taxon>eudicotyledons</taxon>
        <taxon>Gunneridae</taxon>
        <taxon>Pentapetalae</taxon>
        <taxon>asterids</taxon>
        <taxon>campanulids</taxon>
        <taxon>Asterales</taxon>
        <taxon>Asteraceae</taxon>
        <taxon>Carduoideae</taxon>
        <taxon>Cardueae</taxon>
        <taxon>Centaureinae</taxon>
        <taxon>Centaurea</taxon>
    </lineage>
</organism>
<keyword evidence="3" id="KW-1185">Reference proteome</keyword>
<dbReference type="InterPro" id="IPR026960">
    <property type="entry name" value="RVT-Znf"/>
</dbReference>
<evidence type="ECO:0000259" key="1">
    <source>
        <dbReference type="PROSITE" id="PS50878"/>
    </source>
</evidence>
<dbReference type="PANTHER" id="PTHR33116">
    <property type="entry name" value="REVERSE TRANSCRIPTASE ZINC-BINDING DOMAIN-CONTAINING PROTEIN-RELATED-RELATED"/>
    <property type="match status" value="1"/>
</dbReference>
<comment type="caution">
    <text evidence="2">The sequence shown here is derived from an EMBL/GenBank/DDBJ whole genome shotgun (WGS) entry which is preliminary data.</text>
</comment>